<comment type="caution">
    <text evidence="3">The sequence shown here is derived from an EMBL/GenBank/DDBJ whole genome shotgun (WGS) entry which is preliminary data.</text>
</comment>
<feature type="transmembrane region" description="Helical" evidence="2">
    <location>
        <begin position="401"/>
        <end position="419"/>
    </location>
</feature>
<dbReference type="EMBL" id="VJMJ01000207">
    <property type="protein sequence ID" value="KAF0726803.1"/>
    <property type="molecule type" value="Genomic_DNA"/>
</dbReference>
<organism evidence="3 4">
    <name type="scientific">Aphanomyces euteiches</name>
    <dbReference type="NCBI Taxonomy" id="100861"/>
    <lineage>
        <taxon>Eukaryota</taxon>
        <taxon>Sar</taxon>
        <taxon>Stramenopiles</taxon>
        <taxon>Oomycota</taxon>
        <taxon>Saprolegniomycetes</taxon>
        <taxon>Saprolegniales</taxon>
        <taxon>Verrucalvaceae</taxon>
        <taxon>Aphanomyces</taxon>
    </lineage>
</organism>
<dbReference type="AlphaFoldDB" id="A0A6G0WHY0"/>
<dbReference type="VEuPathDB" id="FungiDB:AeMF1_010317"/>
<evidence type="ECO:0000313" key="3">
    <source>
        <dbReference type="EMBL" id="KAF0726803.1"/>
    </source>
</evidence>
<sequence>MAPPNARTKQLSIVGMINMTVFLIFMDLKDLYYKIFMCGTYPSFSFLLQTPETVTDYDMVKAIREANGTWLSPTNMWNALALECDAFYPSTLPPGKPAHLSSFGINCTLGGVKYYDKRMFVGSHRLDTFMWATGMLGDIVDEPLAAPPYSSGLYATYFNLEERDYRQALAAMVSKNKADIPVIKADVRNVTSTFGSRTSLWETALCYEAMHLPAHGTKMDLVAPVEHGCIWRDMETNNTVKFHIGETTGKYYRALCDMMGLQWHTMDYLSAGSGVFLRAKMNMKTFYNIEHTAQGEIRFQHYNTTNLGFDGVLYFLLIGIEIIILYINATDSAIVAMNVVRPILGWTKSSSYTVDSTGTTATSVKDGSKASHTKKDEEKTNTLSKMLLYTDLTSIAYRKPLLTALVVLDTIFAWLYIVPNSNIFAWGSSTYQLGSAYLSMFRVWVLVLVIIDRAWRWVLVPLNEKVAALITEFTYLTSFEIMCSTLIGVALSFEEIMNICVMKYGLADGQRALSPSTPTVLSFYNAYTRYSWGDRSNDKEALYYIYYPLAKIISYGVLFSFIVLVVRAIATVSWKYRKGKLLNEVENFWRSYHRNSVEVFMNNPLRANALIRSQAMMSYKFGTLVFIRPFVYLEQNYSITRGKFRMRPDIPFLHNEDATNGADVDTQSYNLKGVFRDENTNKRKKAMAGHDVQIRFIQTSMLYEKVT</sequence>
<keyword evidence="2" id="KW-1133">Transmembrane helix</keyword>
<name>A0A6G0WHY0_9STRA</name>
<evidence type="ECO:0000256" key="2">
    <source>
        <dbReference type="SAM" id="Phobius"/>
    </source>
</evidence>
<evidence type="ECO:0000256" key="1">
    <source>
        <dbReference type="SAM" id="MobiDB-lite"/>
    </source>
</evidence>
<feature type="transmembrane region" description="Helical" evidence="2">
    <location>
        <begin position="431"/>
        <end position="452"/>
    </location>
</feature>
<feature type="transmembrane region" description="Helical" evidence="2">
    <location>
        <begin position="307"/>
        <end position="327"/>
    </location>
</feature>
<evidence type="ECO:0000313" key="4">
    <source>
        <dbReference type="Proteomes" id="UP000481153"/>
    </source>
</evidence>
<feature type="transmembrane region" description="Helical" evidence="2">
    <location>
        <begin position="552"/>
        <end position="570"/>
    </location>
</feature>
<keyword evidence="2" id="KW-0812">Transmembrane</keyword>
<dbReference type="Proteomes" id="UP000481153">
    <property type="component" value="Unassembled WGS sequence"/>
</dbReference>
<feature type="region of interest" description="Disordered" evidence="1">
    <location>
        <begin position="356"/>
        <end position="375"/>
    </location>
</feature>
<gene>
    <name evidence="3" type="ORF">Ae201684_015059</name>
</gene>
<proteinExistence type="predicted"/>
<protein>
    <submittedName>
        <fullName evidence="3">Uncharacterized protein</fullName>
    </submittedName>
</protein>
<keyword evidence="4" id="KW-1185">Reference proteome</keyword>
<feature type="compositionally biased region" description="Polar residues" evidence="1">
    <location>
        <begin position="356"/>
        <end position="365"/>
    </location>
</feature>
<keyword evidence="2" id="KW-0472">Membrane</keyword>
<accession>A0A6G0WHY0</accession>
<reference evidence="3 4" key="1">
    <citation type="submission" date="2019-07" db="EMBL/GenBank/DDBJ databases">
        <title>Genomics analysis of Aphanomyces spp. identifies a new class of oomycete effector associated with host adaptation.</title>
        <authorList>
            <person name="Gaulin E."/>
        </authorList>
    </citation>
    <scope>NUCLEOTIDE SEQUENCE [LARGE SCALE GENOMIC DNA]</scope>
    <source>
        <strain evidence="3 4">ATCC 201684</strain>
    </source>
</reference>
<feature type="compositionally biased region" description="Basic and acidic residues" evidence="1">
    <location>
        <begin position="366"/>
        <end position="375"/>
    </location>
</feature>